<protein>
    <submittedName>
        <fullName evidence="3">Polyphosphate glucokinase</fullName>
        <ecNumber evidence="3">2.7.1.63</ecNumber>
    </submittedName>
    <submittedName>
        <fullName evidence="2">ROK family protein</fullName>
    </submittedName>
</protein>
<comment type="similarity">
    <text evidence="1">Belongs to the ROK (NagC/XylR) family.</text>
</comment>
<evidence type="ECO:0000313" key="3">
    <source>
        <dbReference type="EMBL" id="MBB4774674.1"/>
    </source>
</evidence>
<dbReference type="Proteomes" id="UP000549343">
    <property type="component" value="Unassembled WGS sequence"/>
</dbReference>
<dbReference type="EC" id="2.7.1.63" evidence="3"/>
<dbReference type="PANTHER" id="PTHR18964:SF146">
    <property type="entry name" value="POLYPHOSPHATE GLUCOKINASE"/>
    <property type="match status" value="1"/>
</dbReference>
<sequence>MTKEMLGIDIGGSGIKGAPVDLSDGSFVQERYRVATPRPAKPKAVAKVVAEVVRHFGWDGPVGVTYPGVVVDGVTMSAANVAKQWIGLDAASLLADATGREVTLLNDADAAGLAEMRLGRGRGRGGTVLLLTLGTGIGSALFTEGVLVPNTEFGHIEIDGEDAELRASAKARDEEELGWAEWAGRLSTYMARLEALLSPSLIIVSGGVSKRSERFLPLIEGVRAEIVAARLVNHAGIVGAAMAAADAQKAARRKR</sequence>
<keyword evidence="5" id="KW-1185">Reference proteome</keyword>
<evidence type="ECO:0000313" key="5">
    <source>
        <dbReference type="Proteomes" id="UP001501427"/>
    </source>
</evidence>
<dbReference type="SUPFAM" id="SSF53067">
    <property type="entry name" value="Actin-like ATPase domain"/>
    <property type="match status" value="1"/>
</dbReference>
<dbReference type="GO" id="GO:0047330">
    <property type="term" value="F:polyphosphate-glucose phosphotransferase activity"/>
    <property type="evidence" value="ECO:0007669"/>
    <property type="project" value="UniProtKB-EC"/>
</dbReference>
<dbReference type="Gene3D" id="3.30.420.40">
    <property type="match status" value="2"/>
</dbReference>
<dbReference type="EMBL" id="BAAAHD010000025">
    <property type="protein sequence ID" value="GAA0565132.1"/>
    <property type="molecule type" value="Genomic_DNA"/>
</dbReference>
<evidence type="ECO:0000256" key="1">
    <source>
        <dbReference type="ARBA" id="ARBA00006479"/>
    </source>
</evidence>
<dbReference type="CDD" id="cd24058">
    <property type="entry name" value="ASKHA_NBD_ROK_PPGK"/>
    <property type="match status" value="1"/>
</dbReference>
<dbReference type="InterPro" id="IPR000600">
    <property type="entry name" value="ROK"/>
</dbReference>
<organism evidence="3 4">
    <name type="scientific">Actinomadura livida</name>
    <dbReference type="NCBI Taxonomy" id="79909"/>
    <lineage>
        <taxon>Bacteria</taxon>
        <taxon>Bacillati</taxon>
        <taxon>Actinomycetota</taxon>
        <taxon>Actinomycetes</taxon>
        <taxon>Streptosporangiales</taxon>
        <taxon>Thermomonosporaceae</taxon>
        <taxon>Actinomadura</taxon>
    </lineage>
</organism>
<gene>
    <name evidence="3" type="ORF">F4557_003092</name>
    <name evidence="2" type="ORF">GCM10009546_29150</name>
</gene>
<dbReference type="PANTHER" id="PTHR18964">
    <property type="entry name" value="ROK (REPRESSOR, ORF, KINASE) FAMILY"/>
    <property type="match status" value="1"/>
</dbReference>
<proteinExistence type="inferred from homology"/>
<reference evidence="2" key="3">
    <citation type="submission" date="2023-12" db="EMBL/GenBank/DDBJ databases">
        <authorList>
            <person name="Sun Q."/>
            <person name="Inoue M."/>
        </authorList>
    </citation>
    <scope>NUCLEOTIDE SEQUENCE</scope>
    <source>
        <strain evidence="2">JCM 10667</strain>
    </source>
</reference>
<dbReference type="AlphaFoldDB" id="A0A7W7ID49"/>
<comment type="caution">
    <text evidence="3">The sequence shown here is derived from an EMBL/GenBank/DDBJ whole genome shotgun (WGS) entry which is preliminary data.</text>
</comment>
<dbReference type="InterPro" id="IPR043129">
    <property type="entry name" value="ATPase_NBD"/>
</dbReference>
<accession>A0A7W7ID49</accession>
<dbReference type="Pfam" id="PF00480">
    <property type="entry name" value="ROK"/>
    <property type="match status" value="1"/>
</dbReference>
<keyword evidence="3" id="KW-0808">Transferase</keyword>
<evidence type="ECO:0000313" key="4">
    <source>
        <dbReference type="Proteomes" id="UP000549343"/>
    </source>
</evidence>
<dbReference type="NCBIfam" id="NF045942">
    <property type="entry name" value="PolPhglucPhase"/>
    <property type="match status" value="1"/>
</dbReference>
<name>A0A7W7ID49_9ACTN</name>
<reference evidence="2 5" key="1">
    <citation type="journal article" date="2019" name="Int. J. Syst. Evol. Microbiol.">
        <title>The Global Catalogue of Microorganisms (GCM) 10K type strain sequencing project: providing services to taxonomists for standard genome sequencing and annotation.</title>
        <authorList>
            <consortium name="The Broad Institute Genomics Platform"/>
            <consortium name="The Broad Institute Genome Sequencing Center for Infectious Disease"/>
            <person name="Wu L."/>
            <person name="Ma J."/>
        </authorList>
    </citation>
    <scope>NUCLEOTIDE SEQUENCE [LARGE SCALE GENOMIC DNA]</scope>
    <source>
        <strain evidence="2 5">JCM 10667</strain>
    </source>
</reference>
<dbReference type="Proteomes" id="UP001501427">
    <property type="component" value="Unassembled WGS sequence"/>
</dbReference>
<reference evidence="3 4" key="2">
    <citation type="submission" date="2020-08" db="EMBL/GenBank/DDBJ databases">
        <title>Sequencing the genomes of 1000 actinobacteria strains.</title>
        <authorList>
            <person name="Klenk H.-P."/>
        </authorList>
    </citation>
    <scope>NUCLEOTIDE SEQUENCE [LARGE SCALE GENOMIC DNA]</scope>
    <source>
        <strain evidence="3 4">DSM 44772</strain>
    </source>
</reference>
<dbReference type="RefSeq" id="WP_184883476.1">
    <property type="nucleotide sequence ID" value="NZ_BAAAHD010000025.1"/>
</dbReference>
<evidence type="ECO:0000313" key="2">
    <source>
        <dbReference type="EMBL" id="GAA0565132.1"/>
    </source>
</evidence>
<dbReference type="EMBL" id="JACHMV010000001">
    <property type="protein sequence ID" value="MBB4774674.1"/>
    <property type="molecule type" value="Genomic_DNA"/>
</dbReference>
<keyword evidence="3" id="KW-0418">Kinase</keyword>